<dbReference type="EMBL" id="CP011339">
    <property type="protein sequence ID" value="AKV65655.1"/>
    <property type="molecule type" value="Genomic_DNA"/>
</dbReference>
<keyword evidence="2" id="KW-1185">Reference proteome</keyword>
<dbReference type="KEGG" id="mpk:VL20_426"/>
<organism evidence="1 2">
    <name type="scientific">Microcystis panniformis FACHB-1757</name>
    <dbReference type="NCBI Taxonomy" id="1638788"/>
    <lineage>
        <taxon>Bacteria</taxon>
        <taxon>Bacillati</taxon>
        <taxon>Cyanobacteriota</taxon>
        <taxon>Cyanophyceae</taxon>
        <taxon>Oscillatoriophycideae</taxon>
        <taxon>Chroococcales</taxon>
        <taxon>Microcystaceae</taxon>
        <taxon>Microcystis</taxon>
    </lineage>
</organism>
<dbReference type="PATRIC" id="fig|1638788.3.peg.429"/>
<name>A0A0K1RV31_9CHRO</name>
<dbReference type="Proteomes" id="UP000068167">
    <property type="component" value="Chromosome"/>
</dbReference>
<protein>
    <submittedName>
        <fullName evidence="1">Uncharacterized protein</fullName>
    </submittedName>
</protein>
<sequence>MWGFTNFEEVNYLIFREKVQEFSPRSLPDLVLFDFPKV</sequence>
<dbReference type="AlphaFoldDB" id="A0A0K1RV31"/>
<evidence type="ECO:0000313" key="2">
    <source>
        <dbReference type="Proteomes" id="UP000068167"/>
    </source>
</evidence>
<gene>
    <name evidence="1" type="ORF">VL20_426</name>
</gene>
<proteinExistence type="predicted"/>
<evidence type="ECO:0000313" key="1">
    <source>
        <dbReference type="EMBL" id="AKV65655.1"/>
    </source>
</evidence>
<accession>A0A0K1RV31</accession>
<reference evidence="1 2" key="1">
    <citation type="journal article" date="2016" name="Stand. Genomic Sci.">
        <title>Complete genome sequence and genomic characterization of Microcystis panniformis FACHB 1757 by third-generation sequencing.</title>
        <authorList>
            <person name="Zhang J.Y."/>
            <person name="Guan R."/>
            <person name="Zhang H.J."/>
            <person name="Li H."/>
            <person name="Xiao P."/>
            <person name="Yu G.L."/>
            <person name="Du L."/>
            <person name="Cao D.M."/>
            <person name="Zhu B.C."/>
            <person name="Li R.H."/>
            <person name="Lu Z.H."/>
        </authorList>
    </citation>
    <scope>NUCLEOTIDE SEQUENCE [LARGE SCALE GENOMIC DNA]</scope>
    <source>
        <strain evidence="1 2">FACHB-1757</strain>
    </source>
</reference>